<dbReference type="Proteomes" id="UP001254813">
    <property type="component" value="Unassembled WGS sequence"/>
</dbReference>
<evidence type="ECO:0000313" key="3">
    <source>
        <dbReference type="Proteomes" id="UP001254813"/>
    </source>
</evidence>
<keyword evidence="3" id="KW-1185">Reference proteome</keyword>
<dbReference type="SUPFAM" id="SSF53254">
    <property type="entry name" value="Phosphoglycerate mutase-like"/>
    <property type="match status" value="1"/>
</dbReference>
<evidence type="ECO:0000313" key="2">
    <source>
        <dbReference type="EMBL" id="MDS0292563.1"/>
    </source>
</evidence>
<feature type="region of interest" description="Disordered" evidence="1">
    <location>
        <begin position="184"/>
        <end position="215"/>
    </location>
</feature>
<name>A0ABU2FVJ2_9EURY</name>
<dbReference type="InterPro" id="IPR051710">
    <property type="entry name" value="Phosphatase_SH3-domain"/>
</dbReference>
<accession>A0ABU2FVJ2</accession>
<feature type="region of interest" description="Disordered" evidence="1">
    <location>
        <begin position="13"/>
        <end position="46"/>
    </location>
</feature>
<dbReference type="RefSeq" id="WP_310926418.1">
    <property type="nucleotide sequence ID" value="NZ_JAMQOQ010000001.1"/>
</dbReference>
<dbReference type="SMART" id="SM00855">
    <property type="entry name" value="PGAM"/>
    <property type="match status" value="1"/>
</dbReference>
<dbReference type="Gene3D" id="3.40.50.1240">
    <property type="entry name" value="Phosphoglycerate mutase-like"/>
    <property type="match status" value="1"/>
</dbReference>
<feature type="compositionally biased region" description="Basic and acidic residues" evidence="1">
    <location>
        <begin position="185"/>
        <end position="215"/>
    </location>
</feature>
<gene>
    <name evidence="2" type="ORF">NDI79_00085</name>
</gene>
<dbReference type="InterPro" id="IPR029033">
    <property type="entry name" value="His_PPase_superfam"/>
</dbReference>
<dbReference type="EMBL" id="JAMQOQ010000001">
    <property type="protein sequence ID" value="MDS0292563.1"/>
    <property type="molecule type" value="Genomic_DNA"/>
</dbReference>
<dbReference type="PANTHER" id="PTHR16469:SF27">
    <property type="entry name" value="UBIQUITIN-ASSOCIATED AND SH3 DOMAIN-CONTAINING BA-RELATED"/>
    <property type="match status" value="1"/>
</dbReference>
<evidence type="ECO:0000256" key="1">
    <source>
        <dbReference type="SAM" id="MobiDB-lite"/>
    </source>
</evidence>
<proteinExistence type="predicted"/>
<reference evidence="2 3" key="1">
    <citation type="submission" date="2022-06" db="EMBL/GenBank/DDBJ databases">
        <title>Halogeometricum sp. a new haloarchaeum isolate from saline soil.</title>
        <authorList>
            <person name="Strakova D."/>
            <person name="Galisteo C."/>
            <person name="Sanchez-Porro C."/>
            <person name="Ventosa A."/>
        </authorList>
    </citation>
    <scope>NUCLEOTIDE SEQUENCE [LARGE SCALE GENOMIC DNA]</scope>
    <source>
        <strain evidence="3">S3BR25-2</strain>
    </source>
</reference>
<dbReference type="PANTHER" id="PTHR16469">
    <property type="entry name" value="UBIQUITIN-ASSOCIATED AND SH3 DOMAIN-CONTAINING BA-RELATED"/>
    <property type="match status" value="1"/>
</dbReference>
<organism evidence="2 3">
    <name type="scientific">Halogeometricum luteum</name>
    <dbReference type="NCBI Taxonomy" id="2950537"/>
    <lineage>
        <taxon>Archaea</taxon>
        <taxon>Methanobacteriati</taxon>
        <taxon>Methanobacteriota</taxon>
        <taxon>Stenosarchaea group</taxon>
        <taxon>Halobacteria</taxon>
        <taxon>Halobacteriales</taxon>
        <taxon>Haloferacaceae</taxon>
        <taxon>Halogeometricum</taxon>
    </lineage>
</organism>
<comment type="caution">
    <text evidence="2">The sequence shown here is derived from an EMBL/GenBank/DDBJ whole genome shotgun (WGS) entry which is preliminary data.</text>
</comment>
<dbReference type="CDD" id="cd07067">
    <property type="entry name" value="HP_PGM_like"/>
    <property type="match status" value="1"/>
</dbReference>
<sequence length="215" mass="23584">MTDVVLVLRHGERRESVEKNRRETAERVHDPGLTDRGRRQADRAAERLRKADVGEIYASPFLRAVQTAAPVADAVGVPVRVEPGLGEHLDPERFDAHPELLGRAERVERFPRTDTDHRPLLEPTFPEDAADAERRIGETARRILDSADADRVLFVGHRATVDGVAHGLVGSAEGVEAPPCGVTEFARDGGENGEERGTDWRVERSGDAAHLDGEA</sequence>
<protein>
    <submittedName>
        <fullName evidence="2">Histidine phosphatase family protein</fullName>
    </submittedName>
</protein>
<dbReference type="Pfam" id="PF00300">
    <property type="entry name" value="His_Phos_1"/>
    <property type="match status" value="1"/>
</dbReference>
<dbReference type="InterPro" id="IPR013078">
    <property type="entry name" value="His_Pase_superF_clade-1"/>
</dbReference>